<dbReference type="RefSeq" id="WP_308948325.1">
    <property type="nucleotide sequence ID" value="NZ_JARXHW010000003.1"/>
</dbReference>
<keyword evidence="1" id="KW-0326">Glycosidase</keyword>
<dbReference type="InterPro" id="IPR013785">
    <property type="entry name" value="Aldolase_TIM"/>
</dbReference>
<dbReference type="EC" id="3.2.1.22" evidence="1"/>
<dbReference type="InterPro" id="IPR017853">
    <property type="entry name" value="GH"/>
</dbReference>
<dbReference type="Gene3D" id="3.20.20.70">
    <property type="entry name" value="Aldolase class I"/>
    <property type="match status" value="1"/>
</dbReference>
<organism evidence="1 2">
    <name type="scientific">Thalassobacterium maritimum</name>
    <dbReference type="NCBI Taxonomy" id="3041265"/>
    <lineage>
        <taxon>Bacteria</taxon>
        <taxon>Pseudomonadati</taxon>
        <taxon>Verrucomicrobiota</taxon>
        <taxon>Opitutia</taxon>
        <taxon>Puniceicoccales</taxon>
        <taxon>Coraliomargaritaceae</taxon>
        <taxon>Thalassobacterium</taxon>
    </lineage>
</organism>
<dbReference type="Proteomes" id="UP001225316">
    <property type="component" value="Unassembled WGS sequence"/>
</dbReference>
<gene>
    <name evidence="1" type="ORF">QEH52_02165</name>
</gene>
<dbReference type="EMBL" id="JARXHW010000003">
    <property type="protein sequence ID" value="MDQ8206295.1"/>
    <property type="molecule type" value="Genomic_DNA"/>
</dbReference>
<proteinExistence type="predicted"/>
<dbReference type="SUPFAM" id="SSF51445">
    <property type="entry name" value="(Trans)glycosidases"/>
    <property type="match status" value="1"/>
</dbReference>
<protein>
    <submittedName>
        <fullName evidence="1">Alpha-galactosidase</fullName>
        <ecNumber evidence="1">3.2.1.22</ecNumber>
    </submittedName>
</protein>
<dbReference type="Pfam" id="PF02065">
    <property type="entry name" value="Melibiase"/>
    <property type="match status" value="1"/>
</dbReference>
<dbReference type="GO" id="GO:0004557">
    <property type="term" value="F:alpha-galactosidase activity"/>
    <property type="evidence" value="ECO:0007669"/>
    <property type="project" value="UniProtKB-EC"/>
</dbReference>
<evidence type="ECO:0000313" key="1">
    <source>
        <dbReference type="EMBL" id="MDQ8206295.1"/>
    </source>
</evidence>
<name>A0ABU1AQ50_9BACT</name>
<accession>A0ABU1AQ50</accession>
<reference evidence="1 2" key="1">
    <citation type="submission" date="2023-04" db="EMBL/GenBank/DDBJ databases">
        <title>A novel bacteria isolated from coastal sediment.</title>
        <authorList>
            <person name="Liu X.-J."/>
            <person name="Du Z.-J."/>
        </authorList>
    </citation>
    <scope>NUCLEOTIDE SEQUENCE [LARGE SCALE GENOMIC DNA]</scope>
    <source>
        <strain evidence="1 2">SDUM461003</strain>
    </source>
</reference>
<sequence>MPPQNQATSATTHPITQQTNQAALPALNASLSSARAWSERNVLSITTGAVLRKFTWTGQGLVTTGLQDLRNDKHWAHAGCNQEVADWHFPGLTEGDAHLRTLTAVPSTDEGFTSEHLAVVAEIAYPETGITLKFVIWAYPDAPGLRTQLWLKGNTLSNSGNAAAEKDLSLSVLSGKICTQPSNAQQTSPYAAHSIQAPERVDLKVEGLKQDRHYKALTTCWATGDAASLSINALSLDGESRAIVVPPVECHSNADGPVPLSMGFDIPENVRAANSVHIQIKREQGASVSASELWIYESGATPAADTLDHSNERILELIQSAPEGYHLAAYLDYACPAEDSANTSERRVDYLPVLDGQLTGFGYFNNTQNRHTEAHHISRQERLTTNEVDWASVLFVETKSGGLAWVKESHKCVNRPGVDTGNFVRDAAGLHNYGSALSGEFITSDYRWCWASWVVLYPESTADARELAMKQFDRARFPVDATRDIWVKANTWGSGDNNQESVAKASEEEVLQELESVSDLGIDLLQIDDGWQKGRTTEPDAKTHEWQTREDWYPNGWSRLRKAAAEKKIQLGLWTAYTAKLEDLKRNFDEGGFVTWKYDFAHIDNYENLFHHWNKFRDFILYTDHQARMALDVTENAPRFGYFWARDFGCIWLANRKPNYPVKTIPKPTLLLRENRELAEYINLNKFELPIQNFDRVNPQESDASLYGASYGVALGLMGIPTFFQTTYYYQNTSRDSVRELVSIYKKEQAALYHRYVFAIGDEPNRAAWSGFQWMHPESQTGYLLIFRERQNTETTRSLKLRGSQLGKQLKLTDLRTGHASQQTLDQEGRITLAIERPADFVFLKYKRI</sequence>
<comment type="caution">
    <text evidence="1">The sequence shown here is derived from an EMBL/GenBank/DDBJ whole genome shotgun (WGS) entry which is preliminary data.</text>
</comment>
<keyword evidence="1" id="KW-0378">Hydrolase</keyword>
<keyword evidence="2" id="KW-1185">Reference proteome</keyword>
<evidence type="ECO:0000313" key="2">
    <source>
        <dbReference type="Proteomes" id="UP001225316"/>
    </source>
</evidence>